<organism evidence="5 6">
    <name type="scientific">Tritrichomonas musculus</name>
    <dbReference type="NCBI Taxonomy" id="1915356"/>
    <lineage>
        <taxon>Eukaryota</taxon>
        <taxon>Metamonada</taxon>
        <taxon>Parabasalia</taxon>
        <taxon>Tritrichomonadida</taxon>
        <taxon>Tritrichomonadidae</taxon>
        <taxon>Tritrichomonas</taxon>
    </lineage>
</organism>
<feature type="compositionally biased region" description="Low complexity" evidence="4">
    <location>
        <begin position="700"/>
        <end position="709"/>
    </location>
</feature>
<keyword evidence="6" id="KW-1185">Reference proteome</keyword>
<protein>
    <submittedName>
        <fullName evidence="5">Uncharacterized protein</fullName>
    </submittedName>
</protein>
<dbReference type="Proteomes" id="UP001470230">
    <property type="component" value="Unassembled WGS sequence"/>
</dbReference>
<evidence type="ECO:0000256" key="3">
    <source>
        <dbReference type="ARBA" id="ARBA00023242"/>
    </source>
</evidence>
<feature type="region of interest" description="Disordered" evidence="4">
    <location>
        <begin position="1"/>
        <end position="26"/>
    </location>
</feature>
<dbReference type="PANTHER" id="PTHR46543">
    <property type="entry name" value="ZINC FINGER CCHC DOMAIN-CONTAINING PROTEIN 7"/>
    <property type="match status" value="1"/>
</dbReference>
<feature type="compositionally biased region" description="Low complexity" evidence="4">
    <location>
        <begin position="1"/>
        <end position="25"/>
    </location>
</feature>
<feature type="region of interest" description="Disordered" evidence="4">
    <location>
        <begin position="543"/>
        <end position="760"/>
    </location>
</feature>
<evidence type="ECO:0000256" key="4">
    <source>
        <dbReference type="SAM" id="MobiDB-lite"/>
    </source>
</evidence>
<evidence type="ECO:0000313" key="6">
    <source>
        <dbReference type="Proteomes" id="UP001470230"/>
    </source>
</evidence>
<sequence>MFPNQIPNQINQQNDGNKPPNMGNIGNMGGMPYYPYHFMNQQFQNQMPPNIKQNQPQRSKKEPRKKASIVQVQSTPLNQPMPNPLFPPPPPAQMQSQATELNVNVDYPMKLMNISDDRLDFFCQLFDIPLRGSRQGIINYFMSTTINRLCQNSSKLLNMFFEHFTNINDNLLHLREPKIPRIFNIAVGLRSRYILLQFYQGAPFEFVHLNISPTGTICVGQFVCDGSNIPFGTVKVNESEIKPVNFGEIGQFFLLGPAETINHVSFQLNSTLIDHFYIWFVIQYLIPNHSFAQKFIIERAINAEVDDQNLVRSTICKGCPPFSLSNAIESAFHTGYICCPICNQKITFDQIKIEYITPPGAILSNNNNANSNPNNSNGAMNGFSNLLIGPQNTQISRFNSANSMGMIPMTPPQIGTPQQMQIQQQQPKKSRPKKLTPKTNSTPQPPLPMQMQMQMNMNNMNSINSMNNISSMNGINNISNMSNMNNMNGMNNMNNMPVMKNIHSMNNMMPMKSMGMSNMMNMNVNMNVGMRNPVQMNPPMSMGMMNQPEIKNKPLLSSPPQNSNPIPLVQSGLNPMAPQILNPINSQQPPSQSLPQPQPVPVPASIPSSIHQQNQIPNVTTQTPNQQLPPPQPPQPSQPPQPPLQQDQQPQQQPSKPPKQPKQAKPRKSKNLSQQDENDPQKNAANKNLTKQTKQKQKAKAQSQPPLKADSTSNTPKSGQLIHTSSTPQFIEKQAKPLPIQPPENTEEEEEVIPVDTPEMKKAKTNLNSFLCMSLKCGKNELNWKECVYEKDSELKINDENFHIDEYQNVDDYLDYVDSF</sequence>
<feature type="non-terminal residue" evidence="5">
    <location>
        <position position="820"/>
    </location>
</feature>
<dbReference type="EMBL" id="JAPFFF010000008">
    <property type="protein sequence ID" value="KAK8885215.1"/>
    <property type="molecule type" value="Genomic_DNA"/>
</dbReference>
<reference evidence="5 6" key="1">
    <citation type="submission" date="2024-04" db="EMBL/GenBank/DDBJ databases">
        <title>Tritrichomonas musculus Genome.</title>
        <authorList>
            <person name="Alves-Ferreira E."/>
            <person name="Grigg M."/>
            <person name="Lorenzi H."/>
            <person name="Galac M."/>
        </authorList>
    </citation>
    <scope>NUCLEOTIDE SEQUENCE [LARGE SCALE GENOMIC DNA]</scope>
    <source>
        <strain evidence="5 6">EAF2021</strain>
    </source>
</reference>
<feature type="compositionally biased region" description="Low complexity" evidence="4">
    <location>
        <begin position="605"/>
        <end position="626"/>
    </location>
</feature>
<name>A0ABR2K577_9EUKA</name>
<keyword evidence="2" id="KW-0677">Repeat</keyword>
<keyword evidence="3" id="KW-0539">Nucleus</keyword>
<evidence type="ECO:0000256" key="2">
    <source>
        <dbReference type="ARBA" id="ARBA00022737"/>
    </source>
</evidence>
<accession>A0ABR2K577</accession>
<feature type="region of interest" description="Disordered" evidence="4">
    <location>
        <begin position="410"/>
        <end position="447"/>
    </location>
</feature>
<evidence type="ECO:0000313" key="5">
    <source>
        <dbReference type="EMBL" id="KAK8885215.1"/>
    </source>
</evidence>
<feature type="compositionally biased region" description="Low complexity" evidence="4">
    <location>
        <begin position="581"/>
        <end position="595"/>
    </location>
</feature>
<feature type="compositionally biased region" description="Low complexity" evidence="4">
    <location>
        <begin position="410"/>
        <end position="427"/>
    </location>
</feature>
<feature type="region of interest" description="Disordered" evidence="4">
    <location>
        <begin position="47"/>
        <end position="82"/>
    </location>
</feature>
<comment type="subcellular location">
    <subcellularLocation>
        <location evidence="1">Nucleus</location>
    </subcellularLocation>
</comment>
<evidence type="ECO:0000256" key="1">
    <source>
        <dbReference type="ARBA" id="ARBA00004123"/>
    </source>
</evidence>
<feature type="compositionally biased region" description="Low complexity" evidence="4">
    <location>
        <begin position="644"/>
        <end position="654"/>
    </location>
</feature>
<proteinExistence type="predicted"/>
<feature type="compositionally biased region" description="Polar residues" evidence="4">
    <location>
        <begin position="710"/>
        <end position="729"/>
    </location>
</feature>
<dbReference type="PANTHER" id="PTHR46543:SF2">
    <property type="entry name" value="AGAP013096-PA"/>
    <property type="match status" value="1"/>
</dbReference>
<feature type="compositionally biased region" description="Low complexity" evidence="4">
    <location>
        <begin position="553"/>
        <end position="568"/>
    </location>
</feature>
<gene>
    <name evidence="5" type="ORF">M9Y10_044345</name>
</gene>
<comment type="caution">
    <text evidence="5">The sequence shown here is derived from an EMBL/GenBank/DDBJ whole genome shotgun (WGS) entry which is preliminary data.</text>
</comment>
<feature type="compositionally biased region" description="Pro residues" evidence="4">
    <location>
        <begin position="627"/>
        <end position="643"/>
    </location>
</feature>
<dbReference type="InterPro" id="IPR051644">
    <property type="entry name" value="TRAMP_AT-DNA-binding"/>
</dbReference>